<name>T2T3B2_HELPX</name>
<dbReference type="EMBL" id="ASYU01000063">
    <property type="protein sequence ID" value="EQD99391.1"/>
    <property type="molecule type" value="Genomic_DNA"/>
</dbReference>
<dbReference type="Proteomes" id="UP000015834">
    <property type="component" value="Unassembled WGS sequence"/>
</dbReference>
<sequence>MKRDTEPNRLRLYKTLFNDWFNLEEIVFIEKYIPRYRYILFRRMEFFLVPTIAKLVFCAKQNKIPNAYGYYFNNTKVIINKLHEIGILDRVRSNLVNFTILTKNTIEKSVEALLLSKIISCKNDIKRIEIEFSDLHSLDFTSILATIKENRKFFIKSSLTDPSKVFYGVCKILNIHTKKKSVYWQSDLLNIADYIEYNPNVKDIELFYKRVAELMAVSATLNLTDIHLENLLISDGLPIILDFETLFTFKETYSGIIDNTITDIEATLFIEPIQELINNNTSDNKRRSIISGLQGGEVRNKSFLYPFVINDGSNEFRVSYRKLSHYQSHNRILYNKNIVKPHFYTKIITNSFKETMLKIYKNKQKLLDVLNENYLSNFKYRHILRPTSFYSFISVRSWQPKEYNDWDTYWNKISLTLNNQQVNCFSENIKEQIIQYEIQTIQKGLVPLFYRDINTCNLYTADLQTIKNAFKKPLIECIKNKISQISNEYIYQNVLSIKESLRLSGSINQEEKNIGWIP</sequence>
<proteinExistence type="predicted"/>
<gene>
    <name evidence="2" type="ORF">L933_00325</name>
</gene>
<feature type="domain" description="Lantibiotic biosynthesis protein dehydration" evidence="1">
    <location>
        <begin position="121"/>
        <end position="450"/>
    </location>
</feature>
<dbReference type="Pfam" id="PF13575">
    <property type="entry name" value="DUF4135"/>
    <property type="match status" value="1"/>
</dbReference>
<dbReference type="AlphaFoldDB" id="T2T3B2"/>
<organism evidence="2 3">
    <name type="scientific">Helicobacter pylori PZ5056</name>
    <dbReference type="NCBI Taxonomy" id="1337393"/>
    <lineage>
        <taxon>Bacteria</taxon>
        <taxon>Pseudomonadati</taxon>
        <taxon>Campylobacterota</taxon>
        <taxon>Epsilonproteobacteria</taxon>
        <taxon>Campylobacterales</taxon>
        <taxon>Helicobacteraceae</taxon>
        <taxon>Helicobacter</taxon>
    </lineage>
</organism>
<reference evidence="2 3" key="1">
    <citation type="journal article" date="2013" name="Genome Announc.">
        <title>Draft Genome Sequences of Helicobacter pylori Strains Isolated from Regions of Low and High Gastric Cancer Risk in Colombia.</title>
        <authorList>
            <person name="Sheh A."/>
            <person name="Piazuelo M.B."/>
            <person name="Wilson K.T."/>
            <person name="Correa P."/>
            <person name="Fox J.G."/>
        </authorList>
    </citation>
    <scope>NUCLEOTIDE SEQUENCE [LARGE SCALE GENOMIC DNA]</scope>
    <source>
        <strain evidence="2 3">PZ5056</strain>
    </source>
</reference>
<evidence type="ECO:0000313" key="3">
    <source>
        <dbReference type="Proteomes" id="UP000015834"/>
    </source>
</evidence>
<accession>T2T3B2</accession>
<dbReference type="InterPro" id="IPR025410">
    <property type="entry name" value="Lant_dehyd"/>
</dbReference>
<protein>
    <submittedName>
        <fullName evidence="2">Lanthionine synthetase</fullName>
    </submittedName>
</protein>
<evidence type="ECO:0000259" key="1">
    <source>
        <dbReference type="Pfam" id="PF13575"/>
    </source>
</evidence>
<dbReference type="PATRIC" id="fig|1337393.3.peg.415"/>
<evidence type="ECO:0000313" key="2">
    <source>
        <dbReference type="EMBL" id="EQD99391.1"/>
    </source>
</evidence>
<comment type="caution">
    <text evidence="2">The sequence shown here is derived from an EMBL/GenBank/DDBJ whole genome shotgun (WGS) entry which is preliminary data.</text>
</comment>